<accession>A0A7Y9YEB0</accession>
<dbReference type="Proteomes" id="UP000537326">
    <property type="component" value="Unassembled WGS sequence"/>
</dbReference>
<keyword evidence="3" id="KW-1185">Reference proteome</keyword>
<sequence length="161" mass="16428">MISVLAVLLTACGGLTKDNPSPAGDGGASTAGFTARTIAGSSITLPGERPSVLLFFSVECGGCGPTANALAQARAQDPKAADFGVIDVAAYETSKDIEGFLKDYDATALAYASDPDGTLTARYGVTQLSTVVIVDPDGKVVFRGVEPNAEKIRAELDKVTG</sequence>
<proteinExistence type="predicted"/>
<dbReference type="RefSeq" id="WP_179530396.1">
    <property type="nucleotide sequence ID" value="NZ_BAAAPP010000012.1"/>
</dbReference>
<evidence type="ECO:0000313" key="3">
    <source>
        <dbReference type="Proteomes" id="UP000537326"/>
    </source>
</evidence>
<dbReference type="GO" id="GO:0016491">
    <property type="term" value="F:oxidoreductase activity"/>
    <property type="evidence" value="ECO:0007669"/>
    <property type="project" value="InterPro"/>
</dbReference>
<dbReference type="InterPro" id="IPR013740">
    <property type="entry name" value="Redoxin"/>
</dbReference>
<gene>
    <name evidence="2" type="ORF">BKA05_000922</name>
</gene>
<dbReference type="InterPro" id="IPR036249">
    <property type="entry name" value="Thioredoxin-like_sf"/>
</dbReference>
<protein>
    <submittedName>
        <fullName evidence="2">Peroxiredoxin</fullName>
    </submittedName>
</protein>
<dbReference type="PANTHER" id="PTHR42852:SF17">
    <property type="entry name" value="THIOREDOXIN-LIKE PROTEIN HI_1115"/>
    <property type="match status" value="1"/>
</dbReference>
<dbReference type="EMBL" id="JACBZI010000001">
    <property type="protein sequence ID" value="NYI09407.1"/>
    <property type="molecule type" value="Genomic_DNA"/>
</dbReference>
<comment type="caution">
    <text evidence="2">The sequence shown here is derived from an EMBL/GenBank/DDBJ whole genome shotgun (WGS) entry which is preliminary data.</text>
</comment>
<dbReference type="InterPro" id="IPR050553">
    <property type="entry name" value="Thioredoxin_ResA/DsbE_sf"/>
</dbReference>
<feature type="domain" description="Thioredoxin" evidence="1">
    <location>
        <begin position="24"/>
        <end position="161"/>
    </location>
</feature>
<dbReference type="PANTHER" id="PTHR42852">
    <property type="entry name" value="THIOL:DISULFIDE INTERCHANGE PROTEIN DSBE"/>
    <property type="match status" value="1"/>
</dbReference>
<dbReference type="AlphaFoldDB" id="A0A7Y9YEB0"/>
<dbReference type="Gene3D" id="3.40.30.10">
    <property type="entry name" value="Glutaredoxin"/>
    <property type="match status" value="1"/>
</dbReference>
<dbReference type="SUPFAM" id="SSF52833">
    <property type="entry name" value="Thioredoxin-like"/>
    <property type="match status" value="1"/>
</dbReference>
<name>A0A7Y9YEB0_9ACTN</name>
<dbReference type="PROSITE" id="PS51352">
    <property type="entry name" value="THIOREDOXIN_2"/>
    <property type="match status" value="1"/>
</dbReference>
<dbReference type="InterPro" id="IPR013766">
    <property type="entry name" value="Thioredoxin_domain"/>
</dbReference>
<dbReference type="Pfam" id="PF08534">
    <property type="entry name" value="Redoxin"/>
    <property type="match status" value="1"/>
</dbReference>
<evidence type="ECO:0000259" key="1">
    <source>
        <dbReference type="PROSITE" id="PS51352"/>
    </source>
</evidence>
<reference evidence="2 3" key="1">
    <citation type="submission" date="2020-07" db="EMBL/GenBank/DDBJ databases">
        <title>Sequencing the genomes of 1000 actinobacteria strains.</title>
        <authorList>
            <person name="Klenk H.-P."/>
        </authorList>
    </citation>
    <scope>NUCLEOTIDE SEQUENCE [LARGE SCALE GENOMIC DNA]</scope>
    <source>
        <strain evidence="2 3">DSM 18248</strain>
    </source>
</reference>
<evidence type="ECO:0000313" key="2">
    <source>
        <dbReference type="EMBL" id="NYI09407.1"/>
    </source>
</evidence>
<organism evidence="2 3">
    <name type="scientific">Nocardioides marinus</name>
    <dbReference type="NCBI Taxonomy" id="374514"/>
    <lineage>
        <taxon>Bacteria</taxon>
        <taxon>Bacillati</taxon>
        <taxon>Actinomycetota</taxon>
        <taxon>Actinomycetes</taxon>
        <taxon>Propionibacteriales</taxon>
        <taxon>Nocardioidaceae</taxon>
        <taxon>Nocardioides</taxon>
    </lineage>
</organism>